<dbReference type="EMBL" id="JAMQGM010000039">
    <property type="protein sequence ID" value="MCM2579312.1"/>
    <property type="molecule type" value="Genomic_DNA"/>
</dbReference>
<keyword evidence="5" id="KW-1185">Reference proteome</keyword>
<feature type="transmembrane region" description="Helical" evidence="2">
    <location>
        <begin position="200"/>
        <end position="218"/>
    </location>
</feature>
<evidence type="ECO:0000256" key="1">
    <source>
        <dbReference type="SAM" id="MobiDB-lite"/>
    </source>
</evidence>
<dbReference type="NCBIfam" id="NF040681">
    <property type="entry name" value="GPS-CTERM"/>
    <property type="match status" value="1"/>
</dbReference>
<evidence type="ECO:0000313" key="5">
    <source>
        <dbReference type="Proteomes" id="UP001167160"/>
    </source>
</evidence>
<dbReference type="InterPro" id="IPR047703">
    <property type="entry name" value="SCO2322-like"/>
</dbReference>
<gene>
    <name evidence="4" type="ORF">M1E25_18495</name>
</gene>
<keyword evidence="2" id="KW-1133">Transmembrane helix</keyword>
<dbReference type="Proteomes" id="UP001167160">
    <property type="component" value="Unassembled WGS sequence"/>
</dbReference>
<protein>
    <submittedName>
        <fullName evidence="4">SCO2322 family protein</fullName>
    </submittedName>
</protein>
<feature type="region of interest" description="Disordered" evidence="1">
    <location>
        <begin position="164"/>
        <end position="197"/>
    </location>
</feature>
<evidence type="ECO:0000256" key="3">
    <source>
        <dbReference type="SAM" id="SignalP"/>
    </source>
</evidence>
<organism evidence="4 5">
    <name type="scientific">Streptomyces meridianus</name>
    <dbReference type="NCBI Taxonomy" id="2938945"/>
    <lineage>
        <taxon>Bacteria</taxon>
        <taxon>Bacillati</taxon>
        <taxon>Actinomycetota</taxon>
        <taxon>Actinomycetes</taxon>
        <taxon>Kitasatosporales</taxon>
        <taxon>Streptomycetaceae</taxon>
        <taxon>Streptomyces</taxon>
    </lineage>
</organism>
<keyword evidence="2" id="KW-0472">Membrane</keyword>
<feature type="compositionally biased region" description="Low complexity" evidence="1">
    <location>
        <begin position="179"/>
        <end position="197"/>
    </location>
</feature>
<evidence type="ECO:0000313" key="4">
    <source>
        <dbReference type="EMBL" id="MCM2579312.1"/>
    </source>
</evidence>
<sequence>MTAARIRTAGAALGAALVLASAAPAHADSYRYWSFWQQEKGSWAYATEGPASLRPEDGDVQGFRFAVSENSAEAARPRDDRAFEAVCSGTPAEKGAKRVAFVLDFGTRHDAPQGETPPESRTACARVPVDATSAEALAAVAKPLRYDSSAMLCAIGGYPRRGCGEQVVDGGSDSGSGTGRSADSDAPSDAAGDSASGPSGGVLAGIAAVLALGGAAVWQARRNRA</sequence>
<accession>A0ABT0X9V3</accession>
<feature type="signal peptide" evidence="3">
    <location>
        <begin position="1"/>
        <end position="27"/>
    </location>
</feature>
<evidence type="ECO:0000256" key="2">
    <source>
        <dbReference type="SAM" id="Phobius"/>
    </source>
</evidence>
<keyword evidence="3" id="KW-0732">Signal</keyword>
<keyword evidence="2" id="KW-0812">Transmembrane</keyword>
<dbReference type="RefSeq" id="WP_251416986.1">
    <property type="nucleotide sequence ID" value="NZ_JAMQGM010000039.1"/>
</dbReference>
<comment type="caution">
    <text evidence="4">The sequence shown here is derived from an EMBL/GenBank/DDBJ whole genome shotgun (WGS) entry which is preliminary data.</text>
</comment>
<proteinExistence type="predicted"/>
<reference evidence="4" key="1">
    <citation type="journal article" date="2023" name="Int. J. Syst. Evol. Microbiol.">
        <title>Streptomyces meridianus sp. nov. isolated from brackish water of the Tagus estuary in Alcochete, Portugal.</title>
        <authorList>
            <person name="Santos J.D.N."/>
            <person name="Klimek D."/>
            <person name="Calusinska M."/>
            <person name="Lobo Da Cunha A."/>
            <person name="Catita J."/>
            <person name="Goncalves H."/>
            <person name="Gonzalez I."/>
            <person name="Reyes F."/>
            <person name="Lage O.M."/>
        </authorList>
    </citation>
    <scope>NUCLEOTIDE SEQUENCE</scope>
    <source>
        <strain evidence="4">MTZ3.1</strain>
    </source>
</reference>
<feature type="chain" id="PRO_5047489800" evidence="3">
    <location>
        <begin position="28"/>
        <end position="225"/>
    </location>
</feature>
<name>A0ABT0X9V3_9ACTN</name>
<dbReference type="NCBIfam" id="NF040672">
    <property type="entry name" value="SCO2322_fam"/>
    <property type="match status" value="1"/>
</dbReference>
<dbReference type="InterPro" id="IPR047704">
    <property type="entry name" value="GPS-CTERM"/>
</dbReference>